<accession>A0A835PM34</accession>
<sequence>MADCSKSFWRYASFDDMNIRHEFGYVEVIEACLRKQNLPLFLRSLFATVFADSKQKLWGRKQADGQNTRMILLFSPRGEGASARGTETNISPIGTLRVGAGTCCAYVGEGHKNDASWPRMSALGAAAIHPNTPTSTKGVHPVEHLGHPFATALTMDR</sequence>
<dbReference type="EMBL" id="JADCNM010000014">
    <property type="protein sequence ID" value="KAG0453828.1"/>
    <property type="molecule type" value="Genomic_DNA"/>
</dbReference>
<organism evidence="1 2">
    <name type="scientific">Vanilla planifolia</name>
    <name type="common">Vanilla</name>
    <dbReference type="NCBI Taxonomy" id="51239"/>
    <lineage>
        <taxon>Eukaryota</taxon>
        <taxon>Viridiplantae</taxon>
        <taxon>Streptophyta</taxon>
        <taxon>Embryophyta</taxon>
        <taxon>Tracheophyta</taxon>
        <taxon>Spermatophyta</taxon>
        <taxon>Magnoliopsida</taxon>
        <taxon>Liliopsida</taxon>
        <taxon>Asparagales</taxon>
        <taxon>Orchidaceae</taxon>
        <taxon>Vanilloideae</taxon>
        <taxon>Vanilleae</taxon>
        <taxon>Vanilla</taxon>
    </lineage>
</organism>
<dbReference type="AlphaFoldDB" id="A0A835PM34"/>
<protein>
    <submittedName>
        <fullName evidence="1">Uncharacterized protein</fullName>
    </submittedName>
</protein>
<comment type="caution">
    <text evidence="1">The sequence shown here is derived from an EMBL/GenBank/DDBJ whole genome shotgun (WGS) entry which is preliminary data.</text>
</comment>
<reference evidence="1 2" key="1">
    <citation type="journal article" date="2020" name="Nat. Food">
        <title>A phased Vanilla planifolia genome enables genetic improvement of flavour and production.</title>
        <authorList>
            <person name="Hasing T."/>
            <person name="Tang H."/>
            <person name="Brym M."/>
            <person name="Khazi F."/>
            <person name="Huang T."/>
            <person name="Chambers A.H."/>
        </authorList>
    </citation>
    <scope>NUCLEOTIDE SEQUENCE [LARGE SCALE GENOMIC DNA]</scope>
    <source>
        <tissue evidence="1">Leaf</tissue>
    </source>
</reference>
<dbReference type="Proteomes" id="UP000639772">
    <property type="component" value="Unassembled WGS sequence"/>
</dbReference>
<proteinExistence type="predicted"/>
<evidence type="ECO:0000313" key="2">
    <source>
        <dbReference type="Proteomes" id="UP000639772"/>
    </source>
</evidence>
<name>A0A835PM34_VANPL</name>
<evidence type="ECO:0000313" key="1">
    <source>
        <dbReference type="EMBL" id="KAG0453828.1"/>
    </source>
</evidence>
<gene>
    <name evidence="1" type="ORF">HPP92_025132</name>
</gene>